<dbReference type="Proteomes" id="UP000215914">
    <property type="component" value="Chromosome 9"/>
</dbReference>
<gene>
    <name evidence="2" type="ORF">HannXRQ_Chr09g0240481</name>
    <name evidence="1" type="ORF">HanXRQr2_Chr11g0496071</name>
</gene>
<evidence type="ECO:0000313" key="2">
    <source>
        <dbReference type="EMBL" id="OTG13649.1"/>
    </source>
</evidence>
<dbReference type="EMBL" id="MNCJ02000326">
    <property type="protein sequence ID" value="KAF5782454.1"/>
    <property type="molecule type" value="Genomic_DNA"/>
</dbReference>
<dbReference type="Gramene" id="mRNA:HanXRQr2_Chr11g0496071">
    <property type="protein sequence ID" value="CDS:HanXRQr2_Chr11g0496071.1"/>
    <property type="gene ID" value="HanXRQr2_Chr11g0496071"/>
</dbReference>
<reference evidence="1 3" key="1">
    <citation type="journal article" date="2017" name="Nature">
        <title>The sunflower genome provides insights into oil metabolism, flowering and Asterid evolution.</title>
        <authorList>
            <person name="Badouin H."/>
            <person name="Gouzy J."/>
            <person name="Grassa C.J."/>
            <person name="Murat F."/>
            <person name="Staton S.E."/>
            <person name="Cottret L."/>
            <person name="Lelandais-Briere C."/>
            <person name="Owens G.L."/>
            <person name="Carrere S."/>
            <person name="Mayjonade B."/>
            <person name="Legrand L."/>
            <person name="Gill N."/>
            <person name="Kane N.C."/>
            <person name="Bowers J.E."/>
            <person name="Hubner S."/>
            <person name="Bellec A."/>
            <person name="Berard A."/>
            <person name="Berges H."/>
            <person name="Blanchet N."/>
            <person name="Boniface M.C."/>
            <person name="Brunel D."/>
            <person name="Catrice O."/>
            <person name="Chaidir N."/>
            <person name="Claudel C."/>
            <person name="Donnadieu C."/>
            <person name="Faraut T."/>
            <person name="Fievet G."/>
            <person name="Helmstetter N."/>
            <person name="King M."/>
            <person name="Knapp S.J."/>
            <person name="Lai Z."/>
            <person name="Le Paslier M.C."/>
            <person name="Lippi Y."/>
            <person name="Lorenzon L."/>
            <person name="Mandel J.R."/>
            <person name="Marage G."/>
            <person name="Marchand G."/>
            <person name="Marquand E."/>
            <person name="Bret-Mestries E."/>
            <person name="Morien E."/>
            <person name="Nambeesan S."/>
            <person name="Nguyen T."/>
            <person name="Pegot-Espagnet P."/>
            <person name="Pouilly N."/>
            <person name="Raftis F."/>
            <person name="Sallet E."/>
            <person name="Schiex T."/>
            <person name="Thomas J."/>
            <person name="Vandecasteele C."/>
            <person name="Vares D."/>
            <person name="Vear F."/>
            <person name="Vautrin S."/>
            <person name="Crespi M."/>
            <person name="Mangin B."/>
            <person name="Burke J.M."/>
            <person name="Salse J."/>
            <person name="Munos S."/>
            <person name="Vincourt P."/>
            <person name="Rieseberg L.H."/>
            <person name="Langlade N.B."/>
        </authorList>
    </citation>
    <scope>NUCLEOTIDE SEQUENCE [LARGE SCALE GENOMIC DNA]</scope>
    <source>
        <strain evidence="3">cv. SF193</strain>
        <tissue evidence="1">Leaves</tissue>
    </source>
</reference>
<evidence type="ECO:0000313" key="3">
    <source>
        <dbReference type="Proteomes" id="UP000215914"/>
    </source>
</evidence>
<proteinExistence type="predicted"/>
<evidence type="ECO:0000313" key="1">
    <source>
        <dbReference type="EMBL" id="KAF5782454.1"/>
    </source>
</evidence>
<dbReference type="EMBL" id="CM007898">
    <property type="protein sequence ID" value="OTG13649.1"/>
    <property type="molecule type" value="Genomic_DNA"/>
</dbReference>
<organism evidence="2 3">
    <name type="scientific">Helianthus annuus</name>
    <name type="common">Common sunflower</name>
    <dbReference type="NCBI Taxonomy" id="4232"/>
    <lineage>
        <taxon>Eukaryota</taxon>
        <taxon>Viridiplantae</taxon>
        <taxon>Streptophyta</taxon>
        <taxon>Embryophyta</taxon>
        <taxon>Tracheophyta</taxon>
        <taxon>Spermatophyta</taxon>
        <taxon>Magnoliopsida</taxon>
        <taxon>eudicotyledons</taxon>
        <taxon>Gunneridae</taxon>
        <taxon>Pentapetalae</taxon>
        <taxon>asterids</taxon>
        <taxon>campanulids</taxon>
        <taxon>Asterales</taxon>
        <taxon>Asteraceae</taxon>
        <taxon>Asteroideae</taxon>
        <taxon>Heliantheae alliance</taxon>
        <taxon>Heliantheae</taxon>
        <taxon>Helianthus</taxon>
    </lineage>
</organism>
<keyword evidence="3" id="KW-1185">Reference proteome</keyword>
<reference evidence="1" key="3">
    <citation type="submission" date="2020-06" db="EMBL/GenBank/DDBJ databases">
        <title>Helianthus annuus Genome sequencing and assembly Release 2.</title>
        <authorList>
            <person name="Gouzy J."/>
            <person name="Langlade N."/>
            <person name="Munos S."/>
        </authorList>
    </citation>
    <scope>NUCLEOTIDE SEQUENCE</scope>
    <source>
        <tissue evidence="1">Leaves</tissue>
    </source>
</reference>
<dbReference type="AlphaFoldDB" id="A0A251TSB2"/>
<accession>A0A251TSB2</accession>
<name>A0A251TSB2_HELAN</name>
<protein>
    <submittedName>
        <fullName evidence="2">Uncharacterized protein</fullName>
    </submittedName>
</protein>
<dbReference type="InParanoid" id="A0A251TSB2"/>
<sequence length="51" mass="6010">MREKVASVFFLLSYDSETLNQSFNLSSFLFLPLLWLSFPSHANLTMDYFQI</sequence>
<reference evidence="2" key="2">
    <citation type="submission" date="2017-02" db="EMBL/GenBank/DDBJ databases">
        <title>Sunflower complete genome.</title>
        <authorList>
            <person name="Langlade N."/>
            <person name="Munos S."/>
        </authorList>
    </citation>
    <scope>NUCLEOTIDE SEQUENCE [LARGE SCALE GENOMIC DNA]</scope>
    <source>
        <tissue evidence="2">Leaves</tissue>
    </source>
</reference>